<organism evidence="2 4">
    <name type="scientific">Aminobacter aminovorans</name>
    <name type="common">Chelatobacter heintzii</name>
    <dbReference type="NCBI Taxonomy" id="83263"/>
    <lineage>
        <taxon>Bacteria</taxon>
        <taxon>Pseudomonadati</taxon>
        <taxon>Pseudomonadota</taxon>
        <taxon>Alphaproteobacteria</taxon>
        <taxon>Hyphomicrobiales</taxon>
        <taxon>Phyllobacteriaceae</taxon>
        <taxon>Aminobacter</taxon>
    </lineage>
</organism>
<keyword evidence="5" id="KW-1185">Reference proteome</keyword>
<reference evidence="2 4" key="1">
    <citation type="submission" date="2016-03" db="EMBL/GenBank/DDBJ databases">
        <title>Complete genome of Aminobacter aminovorans KCTC 2477.</title>
        <authorList>
            <person name="Kim K.M."/>
        </authorList>
    </citation>
    <scope>NUCLEOTIDE SEQUENCE [LARGE SCALE GENOMIC DNA]</scope>
    <source>
        <strain evidence="2 4">KCTC 2477</strain>
        <plasmid evidence="2 4">pAA02</plasmid>
    </source>
</reference>
<feature type="region of interest" description="Disordered" evidence="1">
    <location>
        <begin position="31"/>
        <end position="74"/>
    </location>
</feature>
<evidence type="ECO:0000313" key="5">
    <source>
        <dbReference type="Proteomes" id="UP000577697"/>
    </source>
</evidence>
<gene>
    <name evidence="2" type="ORF">AA2016_6039</name>
    <name evidence="3" type="ORF">FHS67_006162</name>
</gene>
<dbReference type="KEGG" id="aak:AA2016_6039"/>
<evidence type="ECO:0000313" key="4">
    <source>
        <dbReference type="Proteomes" id="UP000075755"/>
    </source>
</evidence>
<dbReference type="EMBL" id="JACICB010000035">
    <property type="protein sequence ID" value="MBB3709806.1"/>
    <property type="molecule type" value="Genomic_DNA"/>
</dbReference>
<dbReference type="Proteomes" id="UP000075755">
    <property type="component" value="Plasmid pAA02"/>
</dbReference>
<keyword evidence="2" id="KW-0614">Plasmid</keyword>
<geneLocation type="plasmid" evidence="2 4">
    <name>pAA02</name>
</geneLocation>
<evidence type="ECO:0000313" key="2">
    <source>
        <dbReference type="EMBL" id="AMS44943.1"/>
    </source>
</evidence>
<accession>A0AAC8YUY8</accession>
<protein>
    <submittedName>
        <fullName evidence="2">Uncharacterized protein</fullName>
    </submittedName>
</protein>
<proteinExistence type="predicted"/>
<dbReference type="EMBL" id="CP015007">
    <property type="protein sequence ID" value="AMS44943.1"/>
    <property type="molecule type" value="Genomic_DNA"/>
</dbReference>
<name>A0AAC8YUY8_AMIAI</name>
<evidence type="ECO:0000256" key="1">
    <source>
        <dbReference type="SAM" id="MobiDB-lite"/>
    </source>
</evidence>
<dbReference type="AlphaFoldDB" id="A0AAC8YUY8"/>
<dbReference type="Proteomes" id="UP000577697">
    <property type="component" value="Unassembled WGS sequence"/>
</dbReference>
<sequence>MAMVDHRFDFVVNDRGIGTPYFRTMENHKWSARNPRSTRRANGHSPSFVRKIRAPPSVVRRSRQSPGKAGCPDERWQQHSALQAMRAGTGRPPTATLGSLPGCRRRDTTFADDRKLASKAGPEDCDAAELARWLDESPIDMQWFNLTSWKEPKNRRTCTKRIAEVPHTRAICDAFITQPDAKLRRHTFNT</sequence>
<feature type="region of interest" description="Disordered" evidence="1">
    <location>
        <begin position="85"/>
        <end position="104"/>
    </location>
</feature>
<reference evidence="3 5" key="2">
    <citation type="submission" date="2020-08" db="EMBL/GenBank/DDBJ databases">
        <title>Genomic Encyclopedia of Type Strains, Phase IV (KMG-IV): sequencing the most valuable type-strain genomes for metagenomic binning, comparative biology and taxonomic classification.</title>
        <authorList>
            <person name="Goeker M."/>
        </authorList>
    </citation>
    <scope>NUCLEOTIDE SEQUENCE [LARGE SCALE GENOMIC DNA]</scope>
    <source>
        <strain evidence="3 5">DSM 10368</strain>
    </source>
</reference>
<evidence type="ECO:0000313" key="3">
    <source>
        <dbReference type="EMBL" id="MBB3709806.1"/>
    </source>
</evidence>